<evidence type="ECO:0000313" key="11">
    <source>
        <dbReference type="EMBL" id="MBJ7542640.1"/>
    </source>
</evidence>
<feature type="domain" description="ABC transmembrane type-2" evidence="10">
    <location>
        <begin position="158"/>
        <end position="398"/>
    </location>
</feature>
<evidence type="ECO:0000313" key="12">
    <source>
        <dbReference type="Proteomes" id="UP000623250"/>
    </source>
</evidence>
<organism evidence="11 12">
    <name type="scientific">Rhodomicrobium udaipurense</name>
    <dbReference type="NCBI Taxonomy" id="1202716"/>
    <lineage>
        <taxon>Bacteria</taxon>
        <taxon>Pseudomonadati</taxon>
        <taxon>Pseudomonadota</taxon>
        <taxon>Alphaproteobacteria</taxon>
        <taxon>Hyphomicrobiales</taxon>
        <taxon>Hyphomicrobiaceae</taxon>
        <taxon>Rhodomicrobium</taxon>
    </lineage>
</organism>
<comment type="caution">
    <text evidence="11">The sequence shown here is derived from an EMBL/GenBank/DDBJ whole genome shotgun (WGS) entry which is preliminary data.</text>
</comment>
<keyword evidence="3" id="KW-0813">Transport</keyword>
<dbReference type="PROSITE" id="PS51012">
    <property type="entry name" value="ABC_TM2"/>
    <property type="match status" value="1"/>
</dbReference>
<feature type="compositionally biased region" description="Low complexity" evidence="8">
    <location>
        <begin position="9"/>
        <end position="21"/>
    </location>
</feature>
<feature type="transmembrane region" description="Helical" evidence="9">
    <location>
        <begin position="258"/>
        <end position="276"/>
    </location>
</feature>
<keyword evidence="7 9" id="KW-0472">Membrane</keyword>
<keyword evidence="12" id="KW-1185">Reference proteome</keyword>
<reference evidence="11 12" key="1">
    <citation type="submission" date="2020-12" db="EMBL/GenBank/DDBJ databases">
        <title>Revised draft genomes of Rhodomicrobium vannielii ATCC 17100 and Rhodomicrobium udaipurense JA643.</title>
        <authorList>
            <person name="Conners E.M."/>
            <person name="Davenport E.J."/>
            <person name="Bose A."/>
        </authorList>
    </citation>
    <scope>NUCLEOTIDE SEQUENCE [LARGE SCALE GENOMIC DNA]</scope>
    <source>
        <strain evidence="11 12">JA643</strain>
    </source>
</reference>
<evidence type="ECO:0000256" key="6">
    <source>
        <dbReference type="ARBA" id="ARBA00022989"/>
    </source>
</evidence>
<evidence type="ECO:0000256" key="2">
    <source>
        <dbReference type="ARBA" id="ARBA00007783"/>
    </source>
</evidence>
<keyword evidence="5 9" id="KW-0812">Transmembrane</keyword>
<keyword evidence="6 9" id="KW-1133">Transmembrane helix</keyword>
<dbReference type="Proteomes" id="UP000623250">
    <property type="component" value="Unassembled WGS sequence"/>
</dbReference>
<dbReference type="PANTHER" id="PTHR30294">
    <property type="entry name" value="MEMBRANE COMPONENT OF ABC TRANSPORTER YHHJ-RELATED"/>
    <property type="match status" value="1"/>
</dbReference>
<feature type="transmembrane region" description="Helical" evidence="9">
    <location>
        <begin position="205"/>
        <end position="228"/>
    </location>
</feature>
<dbReference type="AlphaFoldDB" id="A0A8I1GBD4"/>
<evidence type="ECO:0000256" key="1">
    <source>
        <dbReference type="ARBA" id="ARBA00004651"/>
    </source>
</evidence>
<accession>A0A8I1GBD4</accession>
<comment type="similarity">
    <text evidence="2">Belongs to the ABC-2 integral membrane protein family.</text>
</comment>
<dbReference type="PANTHER" id="PTHR30294:SF29">
    <property type="entry name" value="MULTIDRUG ABC TRANSPORTER PERMEASE YBHS-RELATED"/>
    <property type="match status" value="1"/>
</dbReference>
<dbReference type="InterPro" id="IPR051449">
    <property type="entry name" value="ABC-2_transporter_component"/>
</dbReference>
<dbReference type="InterPro" id="IPR047817">
    <property type="entry name" value="ABC2_TM_bact-type"/>
</dbReference>
<feature type="transmembrane region" description="Helical" evidence="9">
    <location>
        <begin position="282"/>
        <end position="306"/>
    </location>
</feature>
<proteinExistence type="inferred from homology"/>
<gene>
    <name evidence="11" type="ORF">JDN41_03615</name>
</gene>
<dbReference type="GO" id="GO:0005886">
    <property type="term" value="C:plasma membrane"/>
    <property type="evidence" value="ECO:0007669"/>
    <property type="project" value="UniProtKB-SubCell"/>
</dbReference>
<feature type="transmembrane region" description="Helical" evidence="9">
    <location>
        <begin position="53"/>
        <end position="73"/>
    </location>
</feature>
<feature type="transmembrane region" description="Helical" evidence="9">
    <location>
        <begin position="313"/>
        <end position="335"/>
    </location>
</feature>
<comment type="subcellular location">
    <subcellularLocation>
        <location evidence="1">Cell membrane</location>
        <topology evidence="1">Multi-pass membrane protein</topology>
    </subcellularLocation>
</comment>
<dbReference type="GO" id="GO:0140359">
    <property type="term" value="F:ABC-type transporter activity"/>
    <property type="evidence" value="ECO:0007669"/>
    <property type="project" value="InterPro"/>
</dbReference>
<keyword evidence="4" id="KW-1003">Cell membrane</keyword>
<name>A0A8I1GBD4_9HYPH</name>
<evidence type="ECO:0000256" key="9">
    <source>
        <dbReference type="SAM" id="Phobius"/>
    </source>
</evidence>
<evidence type="ECO:0000256" key="7">
    <source>
        <dbReference type="ARBA" id="ARBA00023136"/>
    </source>
</evidence>
<evidence type="ECO:0000256" key="3">
    <source>
        <dbReference type="ARBA" id="ARBA00022448"/>
    </source>
</evidence>
<feature type="transmembrane region" description="Helical" evidence="9">
    <location>
        <begin position="363"/>
        <end position="390"/>
    </location>
</feature>
<dbReference type="Pfam" id="PF12698">
    <property type="entry name" value="ABC2_membrane_3"/>
    <property type="match status" value="1"/>
</dbReference>
<evidence type="ECO:0000256" key="4">
    <source>
        <dbReference type="ARBA" id="ARBA00022475"/>
    </source>
</evidence>
<feature type="region of interest" description="Disordered" evidence="8">
    <location>
        <begin position="1"/>
        <end position="26"/>
    </location>
</feature>
<dbReference type="InterPro" id="IPR013525">
    <property type="entry name" value="ABC2_TM"/>
</dbReference>
<evidence type="ECO:0000256" key="8">
    <source>
        <dbReference type="SAM" id="MobiDB-lite"/>
    </source>
</evidence>
<dbReference type="Gene3D" id="3.40.1710.10">
    <property type="entry name" value="abc type-2 transporter like domain"/>
    <property type="match status" value="1"/>
</dbReference>
<dbReference type="RefSeq" id="WP_081796631.1">
    <property type="nucleotide sequence ID" value="NZ_JAEMUK010000008.1"/>
</dbReference>
<protein>
    <submittedName>
        <fullName evidence="11">ABC transporter permease</fullName>
    </submittedName>
</protein>
<evidence type="ECO:0000256" key="5">
    <source>
        <dbReference type="ARBA" id="ARBA00022692"/>
    </source>
</evidence>
<sequence length="400" mass="43330">MTTLERTPTDAAPLAAAPAEPDAARRDRTGRFRRMKALIRKETLQIVRDPSSLVIAVVLPILLLFLFGFGVSFDVTKMRIGLVIEEPTPETARFEASLSNTPWFRVQVAHDRRAFLDDLTASRLEGVIVLPGDFSERLGRGDSAAVQIITDGTDPNTASLVNGYAQGAWQSWLLQSALSGGKEGAAPISTDPRFWFNPELESRRFLVPGSIALILMMIGSLLTALVVAREWERGTIEALLATPASVTEFLVGKVVPNFVLGLCAMAVSVLFAIFVFDVPMRGSVWALLAASTAFLLVALSSGLLISSLARSQFLASQIAMITAFLPALFFSGFIFEISSMPGPLQAFSAIIPAKYYVRSLQTIFLAGDVGAVLVPSILILAFMSLVLMLLTARFSKMRLD</sequence>
<dbReference type="EMBL" id="JAEMUK010000008">
    <property type="protein sequence ID" value="MBJ7542640.1"/>
    <property type="molecule type" value="Genomic_DNA"/>
</dbReference>
<evidence type="ECO:0000259" key="10">
    <source>
        <dbReference type="PROSITE" id="PS51012"/>
    </source>
</evidence>